<feature type="region of interest" description="Disordered" evidence="1">
    <location>
        <begin position="146"/>
        <end position="208"/>
    </location>
</feature>
<accession>A0ABP4JVH9</accession>
<gene>
    <name evidence="3" type="ORF">GCM10009601_51510</name>
</gene>
<evidence type="ECO:0000256" key="1">
    <source>
        <dbReference type="SAM" id="MobiDB-lite"/>
    </source>
</evidence>
<organism evidence="3 4">
    <name type="scientific">Streptomyces thermospinosisporus</name>
    <dbReference type="NCBI Taxonomy" id="161482"/>
    <lineage>
        <taxon>Bacteria</taxon>
        <taxon>Bacillati</taxon>
        <taxon>Actinomycetota</taxon>
        <taxon>Actinomycetes</taxon>
        <taxon>Kitasatosporales</taxon>
        <taxon>Streptomycetaceae</taxon>
        <taxon>Streptomyces</taxon>
    </lineage>
</organism>
<comment type="caution">
    <text evidence="3">The sequence shown here is derived from an EMBL/GenBank/DDBJ whole genome shotgun (WGS) entry which is preliminary data.</text>
</comment>
<dbReference type="EMBL" id="BAAAIZ010000090">
    <property type="protein sequence ID" value="GAA1431787.1"/>
    <property type="molecule type" value="Genomic_DNA"/>
</dbReference>
<keyword evidence="2" id="KW-1133">Transmembrane helix</keyword>
<feature type="transmembrane region" description="Helical" evidence="2">
    <location>
        <begin position="20"/>
        <end position="40"/>
    </location>
</feature>
<feature type="region of interest" description="Disordered" evidence="1">
    <location>
        <begin position="73"/>
        <end position="95"/>
    </location>
</feature>
<reference evidence="4" key="1">
    <citation type="journal article" date="2019" name="Int. J. Syst. Evol. Microbiol.">
        <title>The Global Catalogue of Microorganisms (GCM) 10K type strain sequencing project: providing services to taxonomists for standard genome sequencing and annotation.</title>
        <authorList>
            <consortium name="The Broad Institute Genomics Platform"/>
            <consortium name="The Broad Institute Genome Sequencing Center for Infectious Disease"/>
            <person name="Wu L."/>
            <person name="Ma J."/>
        </authorList>
    </citation>
    <scope>NUCLEOTIDE SEQUENCE [LARGE SCALE GENOMIC DNA]</scope>
    <source>
        <strain evidence="4">JCM 11756</strain>
    </source>
</reference>
<protein>
    <recommendedName>
        <fullName evidence="5">DUF2637 domain-containing protein</fullName>
    </recommendedName>
</protein>
<keyword evidence="4" id="KW-1185">Reference proteome</keyword>
<dbReference type="Proteomes" id="UP001500973">
    <property type="component" value="Unassembled WGS sequence"/>
</dbReference>
<name>A0ABP4JVH9_9ACTN</name>
<evidence type="ECO:0000256" key="2">
    <source>
        <dbReference type="SAM" id="Phobius"/>
    </source>
</evidence>
<sequence>MRVWVAIWTGSSRISRGIAAWIAAGPLLRLALVVLAGGFLRGWPGWDVAVPILAAGWLVTAVVLGLRLPNPLEPGTAPGPTPDRGPEGQPFEAAPEPAGITREQLVRALHEVGSPHAHTAALAEHLGAPAQAVKTALAEAGIPTRGGVRMKGRRSGVSPGVHRDDFPPLPSPAVEAAPEGPLTSNNNDNNNSSSAAFTTVPDGSNPARTLVRWLRR</sequence>
<proteinExistence type="predicted"/>
<dbReference type="RefSeq" id="WP_344015536.1">
    <property type="nucleotide sequence ID" value="NZ_BAAAIZ010000090.1"/>
</dbReference>
<evidence type="ECO:0000313" key="3">
    <source>
        <dbReference type="EMBL" id="GAA1431787.1"/>
    </source>
</evidence>
<keyword evidence="2" id="KW-0812">Transmembrane</keyword>
<evidence type="ECO:0008006" key="5">
    <source>
        <dbReference type="Google" id="ProtNLM"/>
    </source>
</evidence>
<feature type="transmembrane region" description="Helical" evidence="2">
    <location>
        <begin position="46"/>
        <end position="66"/>
    </location>
</feature>
<evidence type="ECO:0000313" key="4">
    <source>
        <dbReference type="Proteomes" id="UP001500973"/>
    </source>
</evidence>
<keyword evidence="2" id="KW-0472">Membrane</keyword>
<feature type="compositionally biased region" description="Low complexity" evidence="1">
    <location>
        <begin position="184"/>
        <end position="194"/>
    </location>
</feature>